<dbReference type="PANTHER" id="PTHR30146:SF149">
    <property type="entry name" value="HTH-TYPE TRANSCRIPTIONAL REGULATOR EBGR"/>
    <property type="match status" value="1"/>
</dbReference>
<feature type="domain" description="HTH lacI-type" evidence="4">
    <location>
        <begin position="7"/>
        <end position="57"/>
    </location>
</feature>
<dbReference type="GO" id="GO:0003700">
    <property type="term" value="F:DNA-binding transcription factor activity"/>
    <property type="evidence" value="ECO:0007669"/>
    <property type="project" value="TreeGrafter"/>
</dbReference>
<organism evidence="5 6">
    <name type="scientific">Mycoplasma tauri</name>
    <dbReference type="NCBI Taxonomy" id="547987"/>
    <lineage>
        <taxon>Bacteria</taxon>
        <taxon>Bacillati</taxon>
        <taxon>Mycoplasmatota</taxon>
        <taxon>Mollicutes</taxon>
        <taxon>Mycoplasmataceae</taxon>
        <taxon>Mycoplasma</taxon>
    </lineage>
</organism>
<protein>
    <submittedName>
        <fullName evidence="5">LacI family transcriptional regulator</fullName>
    </submittedName>
</protein>
<dbReference type="Proteomes" id="UP000772186">
    <property type="component" value="Unassembled WGS sequence"/>
</dbReference>
<dbReference type="AlphaFoldDB" id="A0A953NDZ9"/>
<sequence>MKNFSYKDIAKIANVSISTVSRFYNGGYVSKATKAKIIEIVSKHNYYPNHGARLIRGNDNSIFVIMPENSPNYYSSIILGINNQAKLLNMRTLTIYANPDPEKYIETIRYVLSWKPLAIIFLLPHENKEKITNYIRQNVTGCGSLVYPSKDAKVNHLTIDYSKAFYELTSRFIRYIDENEKIAFVNDYKLSQAEQQERWSGFEKFCRENNINPCRIDVDNRNEREIAKFINYIYQNNIVNLVCSTHETFVTLVASKDKNLRLTDIGYTSIYDWKNNYKCKIFIDYHMLGANMVKQVSDSISNGMTIYNRRFDYIQIIERK</sequence>
<dbReference type="EMBL" id="JAIQBY010000002">
    <property type="protein sequence ID" value="MBZ4195218.1"/>
    <property type="molecule type" value="Genomic_DNA"/>
</dbReference>
<dbReference type="SUPFAM" id="SSF53822">
    <property type="entry name" value="Periplasmic binding protein-like I"/>
    <property type="match status" value="1"/>
</dbReference>
<evidence type="ECO:0000256" key="1">
    <source>
        <dbReference type="ARBA" id="ARBA00023015"/>
    </source>
</evidence>
<dbReference type="Gene3D" id="3.40.50.2300">
    <property type="match status" value="2"/>
</dbReference>
<evidence type="ECO:0000256" key="2">
    <source>
        <dbReference type="ARBA" id="ARBA00023125"/>
    </source>
</evidence>
<dbReference type="Pfam" id="PF00356">
    <property type="entry name" value="LacI"/>
    <property type="match status" value="1"/>
</dbReference>
<dbReference type="SUPFAM" id="SSF47413">
    <property type="entry name" value="lambda repressor-like DNA-binding domains"/>
    <property type="match status" value="1"/>
</dbReference>
<keyword evidence="3" id="KW-0804">Transcription</keyword>
<comment type="caution">
    <text evidence="5">The sequence shown here is derived from an EMBL/GenBank/DDBJ whole genome shotgun (WGS) entry which is preliminary data.</text>
</comment>
<name>A0A953NDZ9_9MOLU</name>
<accession>A0A953NDZ9</accession>
<dbReference type="InterPro" id="IPR010982">
    <property type="entry name" value="Lambda_DNA-bd_dom_sf"/>
</dbReference>
<proteinExistence type="predicted"/>
<dbReference type="InterPro" id="IPR000843">
    <property type="entry name" value="HTH_LacI"/>
</dbReference>
<dbReference type="PANTHER" id="PTHR30146">
    <property type="entry name" value="LACI-RELATED TRANSCRIPTIONAL REPRESSOR"/>
    <property type="match status" value="1"/>
</dbReference>
<evidence type="ECO:0000256" key="3">
    <source>
        <dbReference type="ARBA" id="ARBA00023163"/>
    </source>
</evidence>
<dbReference type="InterPro" id="IPR001761">
    <property type="entry name" value="Peripla_BP/Lac1_sug-bd_dom"/>
</dbReference>
<dbReference type="Gene3D" id="1.10.260.40">
    <property type="entry name" value="lambda repressor-like DNA-binding domains"/>
    <property type="match status" value="1"/>
</dbReference>
<evidence type="ECO:0000313" key="5">
    <source>
        <dbReference type="EMBL" id="MBZ4195218.1"/>
    </source>
</evidence>
<dbReference type="RefSeq" id="WP_223644371.1">
    <property type="nucleotide sequence ID" value="NZ_JAIQBY010000002.1"/>
</dbReference>
<dbReference type="CDD" id="cd01392">
    <property type="entry name" value="HTH_LacI"/>
    <property type="match status" value="1"/>
</dbReference>
<keyword evidence="6" id="KW-1185">Reference proteome</keyword>
<dbReference type="PROSITE" id="PS50932">
    <property type="entry name" value="HTH_LACI_2"/>
    <property type="match status" value="1"/>
</dbReference>
<dbReference type="GO" id="GO:0000976">
    <property type="term" value="F:transcription cis-regulatory region binding"/>
    <property type="evidence" value="ECO:0007669"/>
    <property type="project" value="TreeGrafter"/>
</dbReference>
<keyword evidence="2" id="KW-0238">DNA-binding</keyword>
<dbReference type="Pfam" id="PF00532">
    <property type="entry name" value="Peripla_BP_1"/>
    <property type="match status" value="1"/>
</dbReference>
<dbReference type="SMART" id="SM00354">
    <property type="entry name" value="HTH_LACI"/>
    <property type="match status" value="1"/>
</dbReference>
<keyword evidence="1" id="KW-0805">Transcription regulation</keyword>
<evidence type="ECO:0000259" key="4">
    <source>
        <dbReference type="PROSITE" id="PS50932"/>
    </source>
</evidence>
<dbReference type="InterPro" id="IPR028082">
    <property type="entry name" value="Peripla_BP_I"/>
</dbReference>
<reference evidence="5 6" key="1">
    <citation type="submission" date="2021-09" db="EMBL/GenBank/DDBJ databases">
        <title>WGS of Mycoplasma sp. Zaradi2 strains.</title>
        <authorList>
            <person name="Spergser J."/>
        </authorList>
    </citation>
    <scope>NUCLEOTIDE SEQUENCE [LARGE SCALE GENOMIC DNA]</scope>
    <source>
        <strain evidence="5 6">1331</strain>
    </source>
</reference>
<evidence type="ECO:0000313" key="6">
    <source>
        <dbReference type="Proteomes" id="UP000772186"/>
    </source>
</evidence>
<gene>
    <name evidence="5" type="ORF">LAD73_00565</name>
</gene>